<feature type="coiled-coil region" evidence="1">
    <location>
        <begin position="799"/>
        <end position="879"/>
    </location>
</feature>
<gene>
    <name evidence="4" type="ORF">GNP35_02810</name>
</gene>
<dbReference type="GO" id="GO:0006302">
    <property type="term" value="P:double-strand break repair"/>
    <property type="evidence" value="ECO:0007669"/>
    <property type="project" value="InterPro"/>
</dbReference>
<feature type="coiled-coil region" evidence="1">
    <location>
        <begin position="238"/>
        <end position="265"/>
    </location>
</feature>
<dbReference type="InterPro" id="IPR027417">
    <property type="entry name" value="P-loop_NTPase"/>
</dbReference>
<feature type="compositionally biased region" description="Polar residues" evidence="2">
    <location>
        <begin position="588"/>
        <end position="616"/>
    </location>
</feature>
<evidence type="ECO:0000313" key="4">
    <source>
        <dbReference type="EMBL" id="MUH71523.1"/>
    </source>
</evidence>
<dbReference type="AlphaFoldDB" id="A0A6N8F5F5"/>
<dbReference type="Pfam" id="PF13476">
    <property type="entry name" value="AAA_23"/>
    <property type="match status" value="1"/>
</dbReference>
<dbReference type="GO" id="GO:0016887">
    <property type="term" value="F:ATP hydrolysis activity"/>
    <property type="evidence" value="ECO:0007669"/>
    <property type="project" value="InterPro"/>
</dbReference>
<dbReference type="InterPro" id="IPR038729">
    <property type="entry name" value="Rad50/SbcC_AAA"/>
</dbReference>
<dbReference type="EMBL" id="WOCD01000001">
    <property type="protein sequence ID" value="MUH71523.1"/>
    <property type="molecule type" value="Genomic_DNA"/>
</dbReference>
<reference evidence="4 5" key="1">
    <citation type="submission" date="2019-11" db="EMBL/GenBank/DDBJ databases">
        <title>P. haliotis isolates from Z. marina roots.</title>
        <authorList>
            <person name="Cohen M."/>
            <person name="Jospin G."/>
            <person name="Eisen J.A."/>
            <person name="Coil D.A."/>
        </authorList>
    </citation>
    <scope>NUCLEOTIDE SEQUENCE [LARGE SCALE GENOMIC DNA]</scope>
    <source>
        <strain evidence="4 5">UCD-MCMsp1aY</strain>
    </source>
</reference>
<evidence type="ECO:0000313" key="5">
    <source>
        <dbReference type="Proteomes" id="UP000439994"/>
    </source>
</evidence>
<proteinExistence type="predicted"/>
<name>A0A6N8F5F5_9GAMM</name>
<dbReference type="PANTHER" id="PTHR32114">
    <property type="entry name" value="ABC TRANSPORTER ABCH.3"/>
    <property type="match status" value="1"/>
</dbReference>
<comment type="caution">
    <text evidence="4">The sequence shown here is derived from an EMBL/GenBank/DDBJ whole genome shotgun (WGS) entry which is preliminary data.</text>
</comment>
<accession>A0A6N8F5F5</accession>
<keyword evidence="1" id="KW-0175">Coiled coil</keyword>
<dbReference type="OrthoDB" id="9795626at2"/>
<dbReference type="Proteomes" id="UP000439994">
    <property type="component" value="Unassembled WGS sequence"/>
</dbReference>
<protein>
    <submittedName>
        <fullName evidence="4">AAA family ATPase</fullName>
    </submittedName>
</protein>
<dbReference type="RefSeq" id="WP_155694314.1">
    <property type="nucleotide sequence ID" value="NZ_WOCD01000001.1"/>
</dbReference>
<organism evidence="4 5">
    <name type="scientific">Psychrosphaera haliotis</name>
    <dbReference type="NCBI Taxonomy" id="555083"/>
    <lineage>
        <taxon>Bacteria</taxon>
        <taxon>Pseudomonadati</taxon>
        <taxon>Pseudomonadota</taxon>
        <taxon>Gammaproteobacteria</taxon>
        <taxon>Alteromonadales</taxon>
        <taxon>Pseudoalteromonadaceae</taxon>
        <taxon>Psychrosphaera</taxon>
    </lineage>
</organism>
<sequence length="1059" mass="116944">MKPLKLTVQAFGPFSGTEFVDFEKLGSNPLFLINGATGAGKSSILDAICFALYGHTTGAERSASQMRCDFADMKLLTEVTLDFSLNDKRYRITRIPMQERAKSVGEGTTTQQSKASMWELDGSAENRLMVSTSVKDADKEVQNLIGLNVDQFRQVMVLPQGKFRELLLADSKDREKIFSQLFQTSVYKKIEEALKVKASDITKKVDEHKNQIKGILQSADLNSEDEITSELKQLAPSLEQALNLKKTAESQVKNAEKSLENAKQLDAKFIAQAAKEKELLAHKTNESLNEQTKKTIQLANVAQKLTPKFEAQQNTEIKLKTIKVSLDISSKQRDEAKTKLTNAVTQLTVAERDHQNVALLQKQHNDLQQYLKLANDLVAAKNNLNVSALKAKKSKQSLTSALTNITTVKSNIDKKDSQVILLSNEVELLPQERVKLEKLLKSVKDRETLKKLVTDLNQLTLNTLLLEGKLNDSNVNLTALTKKAKEVEYSWHANQAAILAQELNDGSPCPVCGSLAHPQPAKAVTAGSAEGEDPTMVSKADVDAAREQVVLQTQARDKVKAEFDDALNKQKVKGSLVEELTKELTTEQNMAHSSLNNSDQNSVNGSDQNPDPSLVSANSVDLNVETAQVKYQAQLKFVNTLLATKQSLEKLKLELLNDKQTLTQLETSIVELETQANHDNEQLVIATSTVHQLEQQLPEEHRDAHKIQAEMANRVQTISALESGLAAARTNKESAQSTVDQLEASTQALINQLTVQQQEYEVAINAWQNAIQESTFDDEISFKNAWLSEVDLSLLSQQVEQYKSHLDTLKGAMAQLNTELKDATKPELQNLTEAVTELKQAFHQKDNEWRALEERNNQLLSVQKKLKVAHQTNEALEKQYQVVGTLYRISNGLDGDKISLQRFVLSVLLDDVLIQASQRLSLMSKGRYQLIRKEEKAKGNKASGLELEVDDAYTGKSRPVATLSGGESFLAALSLALGLSDVVQSYSGGIKLDTLFIDEGFGSLDPESLELAVRTLIDLQSSGRMIGIISHVSELKSQMGLRVDVKSGPAGSEISTVAV</sequence>
<evidence type="ECO:0000256" key="2">
    <source>
        <dbReference type="SAM" id="MobiDB-lite"/>
    </source>
</evidence>
<feature type="region of interest" description="Disordered" evidence="2">
    <location>
        <begin position="585"/>
        <end position="616"/>
    </location>
</feature>
<evidence type="ECO:0000256" key="1">
    <source>
        <dbReference type="SAM" id="Coils"/>
    </source>
</evidence>
<dbReference type="Pfam" id="PF13558">
    <property type="entry name" value="SbcC_Walker_B"/>
    <property type="match status" value="1"/>
</dbReference>
<keyword evidence="5" id="KW-1185">Reference proteome</keyword>
<dbReference type="SUPFAM" id="SSF52540">
    <property type="entry name" value="P-loop containing nucleoside triphosphate hydrolases"/>
    <property type="match status" value="1"/>
</dbReference>
<dbReference type="PANTHER" id="PTHR32114:SF2">
    <property type="entry name" value="ABC TRANSPORTER ABCH.3"/>
    <property type="match status" value="1"/>
</dbReference>
<dbReference type="Gene3D" id="3.40.50.300">
    <property type="entry name" value="P-loop containing nucleotide triphosphate hydrolases"/>
    <property type="match status" value="2"/>
</dbReference>
<evidence type="ECO:0000259" key="3">
    <source>
        <dbReference type="Pfam" id="PF13476"/>
    </source>
</evidence>
<feature type="coiled-coil region" evidence="1">
    <location>
        <begin position="648"/>
        <end position="770"/>
    </location>
</feature>
<feature type="domain" description="Rad50/SbcC-type AAA" evidence="3">
    <location>
        <begin position="5"/>
        <end position="217"/>
    </location>
</feature>